<dbReference type="InterPro" id="IPR035892">
    <property type="entry name" value="C2_domain_sf"/>
</dbReference>
<dbReference type="SUPFAM" id="SSF57845">
    <property type="entry name" value="B-box zinc-binding domain"/>
    <property type="match status" value="1"/>
</dbReference>
<dbReference type="InterPro" id="IPR058030">
    <property type="entry name" value="TRIM8/14/16/25/29/45/65_CC"/>
</dbReference>
<gene>
    <name evidence="17" type="primary">Unc13d</name>
    <name evidence="17" type="ORF">GTO95_0015774</name>
</gene>
<keyword evidence="9 11" id="KW-0863">Zinc-finger</keyword>
<evidence type="ECO:0000256" key="10">
    <source>
        <dbReference type="ARBA" id="ARBA00022833"/>
    </source>
</evidence>
<proteinExistence type="inferred from homology"/>
<name>A0A8J7P469_ATRSP</name>
<comment type="caution">
    <text evidence="17">The sequence shown here is derived from an EMBL/GenBank/DDBJ whole genome shotgun (WGS) entry which is preliminary data.</text>
</comment>
<feature type="domain" description="MHD2" evidence="16">
    <location>
        <begin position="1097"/>
        <end position="1204"/>
    </location>
</feature>
<dbReference type="InterPro" id="IPR014770">
    <property type="entry name" value="Munc13_1"/>
</dbReference>
<dbReference type="PROSITE" id="PS51259">
    <property type="entry name" value="MHD2"/>
    <property type="match status" value="1"/>
</dbReference>
<dbReference type="SUPFAM" id="SSF57850">
    <property type="entry name" value="RING/U-box"/>
    <property type="match status" value="1"/>
</dbReference>
<keyword evidence="10" id="KW-0862">Zinc</keyword>
<feature type="domain" description="C2" evidence="13">
    <location>
        <begin position="394"/>
        <end position="552"/>
    </location>
</feature>
<evidence type="ECO:0000256" key="3">
    <source>
        <dbReference type="ARBA" id="ARBA00004603"/>
    </source>
</evidence>
<dbReference type="PANTHER" id="PTHR45999:SF3">
    <property type="entry name" value="PROTEIN UNC-13 HOMOLOG D"/>
    <property type="match status" value="1"/>
</dbReference>
<keyword evidence="5" id="KW-0268">Exocytosis</keyword>
<dbReference type="SUPFAM" id="SSF49899">
    <property type="entry name" value="Concanavalin A-like lectins/glucanases"/>
    <property type="match status" value="1"/>
</dbReference>
<accession>A0A8J7P469</accession>
<dbReference type="Pfam" id="PF06292">
    <property type="entry name" value="MUN"/>
    <property type="match status" value="1"/>
</dbReference>
<evidence type="ECO:0000256" key="11">
    <source>
        <dbReference type="PROSITE-ProRule" id="PRU00175"/>
    </source>
</evidence>
<dbReference type="SUPFAM" id="SSF49562">
    <property type="entry name" value="C2 domain (Calcium/lipid-binding domain, CaLB)"/>
    <property type="match status" value="2"/>
</dbReference>
<dbReference type="Pfam" id="PF00168">
    <property type="entry name" value="C2"/>
    <property type="match status" value="3"/>
</dbReference>
<dbReference type="Gene3D" id="2.60.40.150">
    <property type="entry name" value="C2 domain"/>
    <property type="match status" value="2"/>
</dbReference>
<evidence type="ECO:0000259" key="16">
    <source>
        <dbReference type="PROSITE" id="PS51259"/>
    </source>
</evidence>
<dbReference type="GO" id="GO:0070382">
    <property type="term" value="C:exocytic vesicle"/>
    <property type="evidence" value="ECO:0007669"/>
    <property type="project" value="TreeGrafter"/>
</dbReference>
<dbReference type="Gene3D" id="1.10.357.50">
    <property type="match status" value="1"/>
</dbReference>
<dbReference type="CDD" id="cd08676">
    <property type="entry name" value="C2A_Munc13-like"/>
    <property type="match status" value="1"/>
</dbReference>
<dbReference type="PROSITE" id="PS50089">
    <property type="entry name" value="ZF_RING_2"/>
    <property type="match status" value="1"/>
</dbReference>
<dbReference type="InterPro" id="IPR010439">
    <property type="entry name" value="MUN_dom"/>
</dbReference>
<dbReference type="PANTHER" id="PTHR45999">
    <property type="entry name" value="UNC-13-4A, ISOFORM B"/>
    <property type="match status" value="1"/>
</dbReference>
<dbReference type="Proteomes" id="UP000736164">
    <property type="component" value="Unassembled WGS sequence"/>
</dbReference>
<protein>
    <submittedName>
        <fullName evidence="17">UN13D protein</fullName>
    </submittedName>
</protein>
<dbReference type="InterPro" id="IPR052095">
    <property type="entry name" value="UNC-13_domain"/>
</dbReference>
<dbReference type="InterPro" id="IPR014772">
    <property type="entry name" value="Munc13_dom-2"/>
</dbReference>
<dbReference type="Pfam" id="PF25600">
    <property type="entry name" value="TRIM_CC"/>
    <property type="match status" value="1"/>
</dbReference>
<keyword evidence="8" id="KW-0967">Endosome</keyword>
<dbReference type="Pfam" id="PF13765">
    <property type="entry name" value="PRY"/>
    <property type="match status" value="1"/>
</dbReference>
<evidence type="ECO:0000259" key="13">
    <source>
        <dbReference type="PROSITE" id="PS50004"/>
    </source>
</evidence>
<dbReference type="SMART" id="SM00336">
    <property type="entry name" value="BBOX"/>
    <property type="match status" value="1"/>
</dbReference>
<evidence type="ECO:0000256" key="4">
    <source>
        <dbReference type="ARBA" id="ARBA00005823"/>
    </source>
</evidence>
<dbReference type="SMART" id="SM00589">
    <property type="entry name" value="PRY"/>
    <property type="match status" value="1"/>
</dbReference>
<evidence type="ECO:0000256" key="1">
    <source>
        <dbReference type="ARBA" id="ARBA00004172"/>
    </source>
</evidence>
<dbReference type="InterPro" id="IPR017907">
    <property type="entry name" value="Znf_RING_CS"/>
</dbReference>
<dbReference type="InterPro" id="IPR006574">
    <property type="entry name" value="PRY"/>
</dbReference>
<evidence type="ECO:0000256" key="2">
    <source>
        <dbReference type="ARBA" id="ARBA00004496"/>
    </source>
</evidence>
<dbReference type="InterPro" id="IPR013083">
    <property type="entry name" value="Znf_RING/FYVE/PHD"/>
</dbReference>
<sequence length="1393" mass="159111">MDHANLSCAICLEPFKVPVTIPCGHNFCHDCISKHWERGNGICCPSCRMSFNEKPPLNKNVNLSDLLENHECAEGALGNVCSKREVGTCRQHNKSLELYCRTDRMCICCQCAIQECKPHDIVLIQEERKTQEVTLSKKNQELVRYIEGTTKSIEELKDNIAKTKVFLQQTSEWVNVKFCQLLKSVTEKQEAVQQFMQQEMEVVLTEAEGRLTTLEEQAEKLRENQKQIETIHTLPDIHFLREAQFVALPGIRNVPLNVSSDLQDILTGVTGILSKISKLLLEDLEKAISAASGQESQGSPEDKQIVVASIPDPIDSSCSPVREGFRANYRKLSFNPDTANANIWLSKDNRQAKHKTSDPQNYPPNKARFEHVWQVLCTEGLSGGQHYWEAFSMTEDEHNRLLQKVESLEPPVNCLMVTVKEAKGILGKDVSGFSDPYCMLAIMCTEDVASDNKKKGDTTTLHKPKKAVVKNAIPDEEIYQTEVKKQTLNPNWNETFILEFTDAARASFHMEMWDKDEDVTLGQKLEEFRTNFQGFKRMLKEVKKEKGQDDFLGNVALSLQNLHYTEDEWYTLEPRTETYPDRGKCHMQLKFIHKERDGALSAGRSAYVNYCGILQQFVQYDISQKQDGSATWKGELSKAAQTLLDLHATQNDLSPFLQDLAKWVAYSKLNQKLELDPTVLFQQLTSIEYHWGQQELPFLQKQELAASLHDFLQYGLSLVSKYRDVFLPTATKRLHTLLRVMVQICKTKAFQKLNPSTFDLQQEVTKAVQVGTQEWFIIKKGLHQPMMKDVGETIKALAGLVNELQEDVKLNKDVWNKVFISAVQLDVFTVVYIEQDTLIAAEIDYTLSSLGSQIDQQLANTLYPLYLSLKAIHKEKAFLQKREKLLALTEFHVRFRDALPHWLNKAYNTTLERVQRAVQVDQLQPLLDGSVPIKHSSSAVDLAACLQPISQMWNDLSWPDPEEAFMLMVKLTEDICKIALTYCRMVKQRAEELSDKSDHSHAVNKLCVVVNNMEHLRTILNRLPEQLNWAGLRETTKHVIREEQFHNTLPSQLQHAQGVLGKQIRTAVETLGQQLRADIEKHILNMAAHRRYSSSTEDAVVPLMRYLEKELHYMNENLVQENFNSLLAPLWANSVKIIDKVSQQQNSVMEFYQRLHYTLQCLEQCFHAEGNGLPLGTLHTAEYKELKAHLTLHSLSTQQLIEKFLEQKVWEQKSYTNEKYGAVTLIGSYKKSDQRLHIEVLNAVNLIPLDSNGSSDPFVHLSLEPRHLFPEVEARSTKIKKSDLNPLFEEAFEFLVSVEQCHTAGACLVITVLDHDTLRADDFEGEAFLSLRAIPGIGSAQDQTGTPQIRLPLMHPKPNVDKILRLLEVRKSERDAQAFVKLRKQREKKSKEV</sequence>
<feature type="domain" description="MHD1" evidence="15">
    <location>
        <begin position="863"/>
        <end position="986"/>
    </location>
</feature>
<dbReference type="InterPro" id="IPR013320">
    <property type="entry name" value="ConA-like_dom_sf"/>
</dbReference>
<dbReference type="InterPro" id="IPR001841">
    <property type="entry name" value="Znf_RING"/>
</dbReference>
<dbReference type="InterPro" id="IPR043136">
    <property type="entry name" value="B30.2/SPRY_sf"/>
</dbReference>
<feature type="coiled-coil region" evidence="12">
    <location>
        <begin position="197"/>
        <end position="231"/>
    </location>
</feature>
<feature type="non-terminal residue" evidence="17">
    <location>
        <position position="1"/>
    </location>
</feature>
<dbReference type="GO" id="GO:0008270">
    <property type="term" value="F:zinc ion binding"/>
    <property type="evidence" value="ECO:0007669"/>
    <property type="project" value="UniProtKB-KW"/>
</dbReference>
<dbReference type="GO" id="GO:0005770">
    <property type="term" value="C:late endosome"/>
    <property type="evidence" value="ECO:0007669"/>
    <property type="project" value="UniProtKB-SubCell"/>
</dbReference>
<comment type="similarity">
    <text evidence="4">Belongs to the unc-13 family.</text>
</comment>
<evidence type="ECO:0000256" key="12">
    <source>
        <dbReference type="SAM" id="Coils"/>
    </source>
</evidence>
<dbReference type="PROSITE" id="PS51258">
    <property type="entry name" value="MHD1"/>
    <property type="match status" value="1"/>
</dbReference>
<evidence type="ECO:0000256" key="6">
    <source>
        <dbReference type="ARBA" id="ARBA00022490"/>
    </source>
</evidence>
<evidence type="ECO:0000313" key="18">
    <source>
        <dbReference type="Proteomes" id="UP000736164"/>
    </source>
</evidence>
<dbReference type="Pfam" id="PF13445">
    <property type="entry name" value="zf-RING_UBOX"/>
    <property type="match status" value="1"/>
</dbReference>
<evidence type="ECO:0000313" key="17">
    <source>
        <dbReference type="EMBL" id="MBN3325040.1"/>
    </source>
</evidence>
<dbReference type="Gene3D" id="1.20.58.1100">
    <property type="match status" value="1"/>
</dbReference>
<dbReference type="InterPro" id="IPR027370">
    <property type="entry name" value="Znf-RING_euk"/>
</dbReference>
<dbReference type="SMART" id="SM00184">
    <property type="entry name" value="RING"/>
    <property type="match status" value="1"/>
</dbReference>
<dbReference type="Gene3D" id="3.30.40.10">
    <property type="entry name" value="Zinc/RING finger domain, C3HC4 (zinc finger)"/>
    <property type="match status" value="1"/>
</dbReference>
<keyword evidence="18" id="KW-1185">Reference proteome</keyword>
<keyword evidence="6" id="KW-0963">Cytoplasm</keyword>
<evidence type="ECO:0000259" key="14">
    <source>
        <dbReference type="PROSITE" id="PS50089"/>
    </source>
</evidence>
<dbReference type="InterPro" id="IPR000008">
    <property type="entry name" value="C2_dom"/>
</dbReference>
<dbReference type="GO" id="GO:0006887">
    <property type="term" value="P:exocytosis"/>
    <property type="evidence" value="ECO:0007669"/>
    <property type="project" value="UniProtKB-KW"/>
</dbReference>
<keyword evidence="12" id="KW-0175">Coiled coil</keyword>
<dbReference type="CDD" id="cd19835">
    <property type="entry name" value="Bbox2_TRIM65_C-IV"/>
    <property type="match status" value="1"/>
</dbReference>
<dbReference type="InterPro" id="IPR000315">
    <property type="entry name" value="Znf_B-box"/>
</dbReference>
<evidence type="ECO:0000256" key="5">
    <source>
        <dbReference type="ARBA" id="ARBA00022483"/>
    </source>
</evidence>
<evidence type="ECO:0000256" key="8">
    <source>
        <dbReference type="ARBA" id="ARBA00022753"/>
    </source>
</evidence>
<dbReference type="CDD" id="cd04009">
    <property type="entry name" value="C2B_Munc13-like"/>
    <property type="match status" value="1"/>
</dbReference>
<feature type="domain" description="C2" evidence="13">
    <location>
        <begin position="1219"/>
        <end position="1345"/>
    </location>
</feature>
<organism evidence="17 18">
    <name type="scientific">Atractosteus spatula</name>
    <name type="common">Alligator gar</name>
    <name type="synonym">Lepisosteus spatula</name>
    <dbReference type="NCBI Taxonomy" id="7917"/>
    <lineage>
        <taxon>Eukaryota</taxon>
        <taxon>Metazoa</taxon>
        <taxon>Chordata</taxon>
        <taxon>Craniata</taxon>
        <taxon>Vertebrata</taxon>
        <taxon>Euteleostomi</taxon>
        <taxon>Actinopterygii</taxon>
        <taxon>Neopterygii</taxon>
        <taxon>Holostei</taxon>
        <taxon>Semionotiformes</taxon>
        <taxon>Lepisosteidae</taxon>
        <taxon>Atractosteus</taxon>
    </lineage>
</organism>
<feature type="non-terminal residue" evidence="17">
    <location>
        <position position="1393"/>
    </location>
</feature>
<evidence type="ECO:0000259" key="15">
    <source>
        <dbReference type="PROSITE" id="PS51258"/>
    </source>
</evidence>
<comment type="subcellular location">
    <subcellularLocation>
        <location evidence="2">Cytoplasm</location>
    </subcellularLocation>
    <subcellularLocation>
        <location evidence="3">Late endosome</location>
    </subcellularLocation>
    <subcellularLocation>
        <location evidence="1">Recycling endosome</location>
    </subcellularLocation>
</comment>
<dbReference type="Gene3D" id="2.60.120.920">
    <property type="match status" value="1"/>
</dbReference>
<dbReference type="SMART" id="SM00239">
    <property type="entry name" value="C2"/>
    <property type="match status" value="2"/>
</dbReference>
<evidence type="ECO:0000256" key="9">
    <source>
        <dbReference type="ARBA" id="ARBA00022771"/>
    </source>
</evidence>
<dbReference type="Gene3D" id="3.30.160.60">
    <property type="entry name" value="Classic Zinc Finger"/>
    <property type="match status" value="1"/>
</dbReference>
<dbReference type="PROSITE" id="PS50004">
    <property type="entry name" value="C2"/>
    <property type="match status" value="2"/>
</dbReference>
<dbReference type="PROSITE" id="PS00518">
    <property type="entry name" value="ZF_RING_1"/>
    <property type="match status" value="1"/>
</dbReference>
<feature type="domain" description="RING-type" evidence="14">
    <location>
        <begin position="8"/>
        <end position="48"/>
    </location>
</feature>
<keyword evidence="7" id="KW-0479">Metal-binding</keyword>
<dbReference type="EMBL" id="JAAWVO010073723">
    <property type="protein sequence ID" value="MBN3325040.1"/>
    <property type="molecule type" value="Genomic_DNA"/>
</dbReference>
<reference evidence="17" key="1">
    <citation type="journal article" date="2021" name="Cell">
        <title>Tracing the genetic footprints of vertebrate landing in non-teleost ray-finned fishes.</title>
        <authorList>
            <person name="Bi X."/>
            <person name="Wang K."/>
            <person name="Yang L."/>
            <person name="Pan H."/>
            <person name="Jiang H."/>
            <person name="Wei Q."/>
            <person name="Fang M."/>
            <person name="Yu H."/>
            <person name="Zhu C."/>
            <person name="Cai Y."/>
            <person name="He Y."/>
            <person name="Gan X."/>
            <person name="Zeng H."/>
            <person name="Yu D."/>
            <person name="Zhu Y."/>
            <person name="Jiang H."/>
            <person name="Qiu Q."/>
            <person name="Yang H."/>
            <person name="Zhang Y.E."/>
            <person name="Wang W."/>
            <person name="Zhu M."/>
            <person name="He S."/>
            <person name="Zhang G."/>
        </authorList>
    </citation>
    <scope>NUCLEOTIDE SEQUENCE</scope>
    <source>
        <strain evidence="17">Allg_001</strain>
    </source>
</reference>
<evidence type="ECO:0000256" key="7">
    <source>
        <dbReference type="ARBA" id="ARBA00022723"/>
    </source>
</evidence>